<evidence type="ECO:0000256" key="3">
    <source>
        <dbReference type="ARBA" id="ARBA00023125"/>
    </source>
</evidence>
<evidence type="ECO:0000256" key="2">
    <source>
        <dbReference type="ARBA" id="ARBA00023015"/>
    </source>
</evidence>
<dbReference type="PROSITE" id="PS50863">
    <property type="entry name" value="B3"/>
    <property type="match status" value="1"/>
</dbReference>
<keyword evidence="7" id="KW-0472">Membrane</keyword>
<keyword evidence="2" id="KW-0805">Transcription regulation</keyword>
<dbReference type="PANTHER" id="PTHR31391:SF101">
    <property type="entry name" value="B3 DOMAIN-CONTAINING PROTEIN OS01G0234100"/>
    <property type="match status" value="1"/>
</dbReference>
<keyword evidence="7" id="KW-0812">Transmembrane</keyword>
<comment type="subcellular location">
    <subcellularLocation>
        <location evidence="1">Nucleus</location>
    </subcellularLocation>
</comment>
<feature type="transmembrane region" description="Helical" evidence="7">
    <location>
        <begin position="12"/>
        <end position="29"/>
    </location>
</feature>
<keyword evidence="10" id="KW-1185">Reference proteome</keyword>
<keyword evidence="4" id="KW-0804">Transcription</keyword>
<feature type="domain" description="TF-B3" evidence="8">
    <location>
        <begin position="1"/>
        <end position="62"/>
    </location>
</feature>
<evidence type="ECO:0000256" key="6">
    <source>
        <dbReference type="SAM" id="Coils"/>
    </source>
</evidence>
<evidence type="ECO:0000256" key="4">
    <source>
        <dbReference type="ARBA" id="ARBA00023163"/>
    </source>
</evidence>
<gene>
    <name evidence="9" type="ORF">MIMGU_mgv1a025934mg</name>
</gene>
<evidence type="ECO:0000313" key="10">
    <source>
        <dbReference type="Proteomes" id="UP000030748"/>
    </source>
</evidence>
<keyword evidence="6" id="KW-0175">Coiled coil</keyword>
<dbReference type="PANTHER" id="PTHR31391">
    <property type="entry name" value="B3 DOMAIN-CONTAINING PROTEIN OS11G0197600-RELATED"/>
    <property type="match status" value="1"/>
</dbReference>
<evidence type="ECO:0000313" key="9">
    <source>
        <dbReference type="EMBL" id="EYU24349.1"/>
    </source>
</evidence>
<name>A0A022Q9R6_ERYGU</name>
<protein>
    <recommendedName>
        <fullName evidence="8">TF-B3 domain-containing protein</fullName>
    </recommendedName>
</protein>
<dbReference type="InterPro" id="IPR003340">
    <property type="entry name" value="B3_DNA-bd"/>
</dbReference>
<accession>A0A022Q9R6</accession>
<evidence type="ECO:0000256" key="5">
    <source>
        <dbReference type="ARBA" id="ARBA00023242"/>
    </source>
</evidence>
<dbReference type="EMBL" id="KI632125">
    <property type="protein sequence ID" value="EYU24349.1"/>
    <property type="molecule type" value="Genomic_DNA"/>
</dbReference>
<dbReference type="GO" id="GO:0003677">
    <property type="term" value="F:DNA binding"/>
    <property type="evidence" value="ECO:0007669"/>
    <property type="project" value="UniProtKB-KW"/>
</dbReference>
<sequence>MSDQTSFGANSIAYTYSLSCISLMCLVGWRSFSIDNKLLEGDCLVFQLIEPCKFKVYIVKNKRLTKFDEANQDHFHRQPIEENSDPIEVTRDKYLEHLSQKKERSIPIRNTAQDEYAYYSDMFGTQRSSEYSLVKFKDIKGFKGFSIYVDGQILDSEMLTRCREKYYELCKSQNMFLHEKLVRGLNGKLAAEMISETVKIANTIRAVNPMTGPARMEIRKLLCVFHEFRDEIDLKRIERDEVEKEIRALNVKIEKIDAEIDALGGKNAVFKETACAPW</sequence>
<dbReference type="InterPro" id="IPR044837">
    <property type="entry name" value="REM16-like"/>
</dbReference>
<dbReference type="InterPro" id="IPR015300">
    <property type="entry name" value="DNA-bd_pseudobarrel_sf"/>
</dbReference>
<keyword evidence="5" id="KW-0539">Nucleus</keyword>
<evidence type="ECO:0000259" key="8">
    <source>
        <dbReference type="PROSITE" id="PS50863"/>
    </source>
</evidence>
<keyword evidence="3" id="KW-0238">DNA-binding</keyword>
<dbReference type="GO" id="GO:0005634">
    <property type="term" value="C:nucleus"/>
    <property type="evidence" value="ECO:0007669"/>
    <property type="project" value="UniProtKB-SubCell"/>
</dbReference>
<organism evidence="9 10">
    <name type="scientific">Erythranthe guttata</name>
    <name type="common">Yellow monkey flower</name>
    <name type="synonym">Mimulus guttatus</name>
    <dbReference type="NCBI Taxonomy" id="4155"/>
    <lineage>
        <taxon>Eukaryota</taxon>
        <taxon>Viridiplantae</taxon>
        <taxon>Streptophyta</taxon>
        <taxon>Embryophyta</taxon>
        <taxon>Tracheophyta</taxon>
        <taxon>Spermatophyta</taxon>
        <taxon>Magnoliopsida</taxon>
        <taxon>eudicotyledons</taxon>
        <taxon>Gunneridae</taxon>
        <taxon>Pentapetalae</taxon>
        <taxon>asterids</taxon>
        <taxon>lamiids</taxon>
        <taxon>Lamiales</taxon>
        <taxon>Phrymaceae</taxon>
        <taxon>Erythranthe</taxon>
    </lineage>
</organism>
<evidence type="ECO:0000256" key="1">
    <source>
        <dbReference type="ARBA" id="ARBA00004123"/>
    </source>
</evidence>
<dbReference type="STRING" id="4155.A0A022Q9R6"/>
<evidence type="ECO:0000256" key="7">
    <source>
        <dbReference type="SAM" id="Phobius"/>
    </source>
</evidence>
<reference evidence="9 10" key="1">
    <citation type="journal article" date="2013" name="Proc. Natl. Acad. Sci. U.S.A.">
        <title>Fine-scale variation in meiotic recombination in Mimulus inferred from population shotgun sequencing.</title>
        <authorList>
            <person name="Hellsten U."/>
            <person name="Wright K.M."/>
            <person name="Jenkins J."/>
            <person name="Shu S."/>
            <person name="Yuan Y."/>
            <person name="Wessler S.R."/>
            <person name="Schmutz J."/>
            <person name="Willis J.H."/>
            <person name="Rokhsar D.S."/>
        </authorList>
    </citation>
    <scope>NUCLEOTIDE SEQUENCE [LARGE SCALE GENOMIC DNA]</scope>
    <source>
        <strain evidence="10">cv. DUN x IM62</strain>
    </source>
</reference>
<dbReference type="SUPFAM" id="SSF101936">
    <property type="entry name" value="DNA-binding pseudobarrel domain"/>
    <property type="match status" value="1"/>
</dbReference>
<dbReference type="Proteomes" id="UP000030748">
    <property type="component" value="Unassembled WGS sequence"/>
</dbReference>
<dbReference type="CDD" id="cd10017">
    <property type="entry name" value="B3_DNA"/>
    <property type="match status" value="1"/>
</dbReference>
<dbReference type="Gene3D" id="2.40.330.10">
    <property type="entry name" value="DNA-binding pseudobarrel domain"/>
    <property type="match status" value="1"/>
</dbReference>
<dbReference type="AlphaFoldDB" id="A0A022Q9R6"/>
<keyword evidence="7" id="KW-1133">Transmembrane helix</keyword>
<feature type="coiled-coil region" evidence="6">
    <location>
        <begin position="225"/>
        <end position="259"/>
    </location>
</feature>
<proteinExistence type="predicted"/>